<evidence type="ECO:0000313" key="5">
    <source>
        <dbReference type="EMBL" id="MCD7473306.1"/>
    </source>
</evidence>
<dbReference type="PANTHER" id="PTHR10806">
    <property type="entry name" value="SIGNAL PEPTIDASE COMPLEX CATALYTIC SUBUNIT SEC11"/>
    <property type="match status" value="1"/>
</dbReference>
<name>A0ABS8TP13_DATST</name>
<evidence type="ECO:0000256" key="2">
    <source>
        <dbReference type="ARBA" id="ARBA00019685"/>
    </source>
</evidence>
<protein>
    <recommendedName>
        <fullName evidence="2">Signal peptidase complex catalytic subunit SEC11</fullName>
    </recommendedName>
    <alternativeName>
        <fullName evidence="3">Signal peptidase complex catalytic subunit sec11</fullName>
    </alternativeName>
</protein>
<evidence type="ECO:0000256" key="4">
    <source>
        <dbReference type="ARBA" id="ARBA00045533"/>
    </source>
</evidence>
<dbReference type="EMBL" id="JACEIK010001952">
    <property type="protein sequence ID" value="MCD7473306.1"/>
    <property type="molecule type" value="Genomic_DNA"/>
</dbReference>
<evidence type="ECO:0000256" key="1">
    <source>
        <dbReference type="ARBA" id="ARBA00004648"/>
    </source>
</evidence>
<comment type="caution">
    <text evidence="5">The sequence shown here is derived from an EMBL/GenBank/DDBJ whole genome shotgun (WGS) entry which is preliminary data.</text>
</comment>
<keyword evidence="6" id="KW-1185">Reference proteome</keyword>
<evidence type="ECO:0000256" key="3">
    <source>
        <dbReference type="ARBA" id="ARBA00021755"/>
    </source>
</evidence>
<accession>A0ABS8TP13</accession>
<organism evidence="5 6">
    <name type="scientific">Datura stramonium</name>
    <name type="common">Jimsonweed</name>
    <name type="synonym">Common thornapple</name>
    <dbReference type="NCBI Taxonomy" id="4076"/>
    <lineage>
        <taxon>Eukaryota</taxon>
        <taxon>Viridiplantae</taxon>
        <taxon>Streptophyta</taxon>
        <taxon>Embryophyta</taxon>
        <taxon>Tracheophyta</taxon>
        <taxon>Spermatophyta</taxon>
        <taxon>Magnoliopsida</taxon>
        <taxon>eudicotyledons</taxon>
        <taxon>Gunneridae</taxon>
        <taxon>Pentapetalae</taxon>
        <taxon>asterids</taxon>
        <taxon>lamiids</taxon>
        <taxon>Solanales</taxon>
        <taxon>Solanaceae</taxon>
        <taxon>Solanoideae</taxon>
        <taxon>Datureae</taxon>
        <taxon>Datura</taxon>
    </lineage>
</organism>
<reference evidence="5 6" key="1">
    <citation type="journal article" date="2021" name="BMC Genomics">
        <title>Datura genome reveals duplications of psychoactive alkaloid biosynthetic genes and high mutation rate following tissue culture.</title>
        <authorList>
            <person name="Rajewski A."/>
            <person name="Carter-House D."/>
            <person name="Stajich J."/>
            <person name="Litt A."/>
        </authorList>
    </citation>
    <scope>NUCLEOTIDE SEQUENCE [LARGE SCALE GENOMIC DNA]</scope>
    <source>
        <strain evidence="5">AR-01</strain>
    </source>
</reference>
<comment type="subcellular location">
    <subcellularLocation>
        <location evidence="1">Endoplasmic reticulum membrane</location>
        <topology evidence="1">Single-pass type II membrane protein</topology>
    </subcellularLocation>
</comment>
<dbReference type="InterPro" id="IPR001733">
    <property type="entry name" value="Peptidase_S26B"/>
</dbReference>
<proteinExistence type="predicted"/>
<dbReference type="PANTHER" id="PTHR10806:SF6">
    <property type="entry name" value="SIGNAL PEPTIDASE COMPLEX CATALYTIC SUBUNIT SEC11"/>
    <property type="match status" value="1"/>
</dbReference>
<dbReference type="Proteomes" id="UP000823775">
    <property type="component" value="Unassembled WGS sequence"/>
</dbReference>
<sequence>MLMDVEIPIAHRVIKVQCRKHKDTGEVNVLTKGNFMMHIRETINFGDDRLLYAHGQLWLQRHHIMGRAVGFLPYVGWVTIIMTEKPIIKYIDRCIGIVGHHIKRLAHHGFTSWAQMIV</sequence>
<comment type="function">
    <text evidence="4">Catalytic component of the signal peptidase complex (SPC) which catalyzes the cleavage of N-terminal signal sequences from nascent proteins as they are translocated into the lumen of the endoplasmic reticulum. Specifically cleaves N-terminal signal peptides that contain a hydrophobic alpha-helix (h-region) shorter than 18-20 amino acids.</text>
</comment>
<evidence type="ECO:0000313" key="6">
    <source>
        <dbReference type="Proteomes" id="UP000823775"/>
    </source>
</evidence>
<gene>
    <name evidence="5" type="ORF">HAX54_015087</name>
</gene>